<keyword evidence="1" id="KW-0472">Membrane</keyword>
<dbReference type="EMBL" id="CP107941">
    <property type="protein sequence ID" value="WUI81631.1"/>
    <property type="molecule type" value="Genomic_DNA"/>
</dbReference>
<dbReference type="RefSeq" id="WP_210791757.1">
    <property type="nucleotide sequence ID" value="NZ_CP107936.1"/>
</dbReference>
<protein>
    <submittedName>
        <fullName evidence="2">Uncharacterized protein</fullName>
    </submittedName>
</protein>
<accession>A0ABZ1PC05</accession>
<evidence type="ECO:0000256" key="1">
    <source>
        <dbReference type="SAM" id="Phobius"/>
    </source>
</evidence>
<keyword evidence="1" id="KW-0812">Transmembrane</keyword>
<keyword evidence="3" id="KW-1185">Reference proteome</keyword>
<organism evidence="2 3">
    <name type="scientific">Micromonospora zamorensis</name>
    <dbReference type="NCBI Taxonomy" id="709883"/>
    <lineage>
        <taxon>Bacteria</taxon>
        <taxon>Bacillati</taxon>
        <taxon>Actinomycetota</taxon>
        <taxon>Actinomycetes</taxon>
        <taxon>Micromonosporales</taxon>
        <taxon>Micromonosporaceae</taxon>
        <taxon>Micromonospora</taxon>
    </lineage>
</organism>
<proteinExistence type="predicted"/>
<gene>
    <name evidence="2" type="ORF">OG375_27650</name>
</gene>
<reference evidence="2 3" key="1">
    <citation type="submission" date="2022-10" db="EMBL/GenBank/DDBJ databases">
        <title>The complete genomes of actinobacterial strains from the NBC collection.</title>
        <authorList>
            <person name="Joergensen T.S."/>
            <person name="Alvarez Arevalo M."/>
            <person name="Sterndorff E.B."/>
            <person name="Faurdal D."/>
            <person name="Vuksanovic O."/>
            <person name="Mourched A.-S."/>
            <person name="Charusanti P."/>
            <person name="Shaw S."/>
            <person name="Blin K."/>
            <person name="Weber T."/>
        </authorList>
    </citation>
    <scope>NUCLEOTIDE SEQUENCE [LARGE SCALE GENOMIC DNA]</scope>
    <source>
        <strain evidence="2 3">NBC_00396</strain>
    </source>
</reference>
<feature type="transmembrane region" description="Helical" evidence="1">
    <location>
        <begin position="6"/>
        <end position="29"/>
    </location>
</feature>
<keyword evidence="1" id="KW-1133">Transmembrane helix</keyword>
<name>A0ABZ1PC05_9ACTN</name>
<feature type="transmembrane region" description="Helical" evidence="1">
    <location>
        <begin position="59"/>
        <end position="79"/>
    </location>
</feature>
<sequence length="111" mass="12108">MLVVIIIYVFGLVLTAAILLGVAATSFATTSRVDRVLAGIGAVFAGYYAYFLLSTGGGGHITVFYAALLLPFFAGRKLYLGFRDRDRTRAERAAAAEAIRAAEEWRSARRW</sequence>
<evidence type="ECO:0000313" key="2">
    <source>
        <dbReference type="EMBL" id="WUI81631.1"/>
    </source>
</evidence>
<dbReference type="Proteomes" id="UP001346877">
    <property type="component" value="Chromosome"/>
</dbReference>
<feature type="transmembrane region" description="Helical" evidence="1">
    <location>
        <begin position="36"/>
        <end position="53"/>
    </location>
</feature>
<evidence type="ECO:0000313" key="3">
    <source>
        <dbReference type="Proteomes" id="UP001346877"/>
    </source>
</evidence>